<evidence type="ECO:0000313" key="2">
    <source>
        <dbReference type="Proteomes" id="UP001283361"/>
    </source>
</evidence>
<evidence type="ECO:0000313" key="1">
    <source>
        <dbReference type="EMBL" id="KAK3791398.1"/>
    </source>
</evidence>
<proteinExistence type="predicted"/>
<dbReference type="AlphaFoldDB" id="A0AAE1E3D5"/>
<gene>
    <name evidence="1" type="ORF">RRG08_012580</name>
</gene>
<sequence>MENSFTATVDHFQLSFQRKRLKMHKTRILLQGKHCGAKASILIAQSMGAKCNMQPGGASAPCSKRLCLSILLFSVYVDVRTNEFNHYSVTQILTYNRAIPPPRSRSRGFKRPALYVYRLRLQAPSSGQS</sequence>
<accession>A0AAE1E3D5</accession>
<reference evidence="1" key="1">
    <citation type="journal article" date="2023" name="G3 (Bethesda)">
        <title>A reference genome for the long-term kleptoplast-retaining sea slug Elysia crispata morphotype clarki.</title>
        <authorList>
            <person name="Eastman K.E."/>
            <person name="Pendleton A.L."/>
            <person name="Shaikh M.A."/>
            <person name="Suttiyut T."/>
            <person name="Ogas R."/>
            <person name="Tomko P."/>
            <person name="Gavelis G."/>
            <person name="Widhalm J.R."/>
            <person name="Wisecaver J.H."/>
        </authorList>
    </citation>
    <scope>NUCLEOTIDE SEQUENCE</scope>
    <source>
        <strain evidence="1">ECLA1</strain>
    </source>
</reference>
<name>A0AAE1E3D5_9GAST</name>
<dbReference type="EMBL" id="JAWDGP010001473">
    <property type="protein sequence ID" value="KAK3791398.1"/>
    <property type="molecule type" value="Genomic_DNA"/>
</dbReference>
<keyword evidence="2" id="KW-1185">Reference proteome</keyword>
<dbReference type="Proteomes" id="UP001283361">
    <property type="component" value="Unassembled WGS sequence"/>
</dbReference>
<comment type="caution">
    <text evidence="1">The sequence shown here is derived from an EMBL/GenBank/DDBJ whole genome shotgun (WGS) entry which is preliminary data.</text>
</comment>
<organism evidence="1 2">
    <name type="scientific">Elysia crispata</name>
    <name type="common">lettuce slug</name>
    <dbReference type="NCBI Taxonomy" id="231223"/>
    <lineage>
        <taxon>Eukaryota</taxon>
        <taxon>Metazoa</taxon>
        <taxon>Spiralia</taxon>
        <taxon>Lophotrochozoa</taxon>
        <taxon>Mollusca</taxon>
        <taxon>Gastropoda</taxon>
        <taxon>Heterobranchia</taxon>
        <taxon>Euthyneura</taxon>
        <taxon>Panpulmonata</taxon>
        <taxon>Sacoglossa</taxon>
        <taxon>Placobranchoidea</taxon>
        <taxon>Plakobranchidae</taxon>
        <taxon>Elysia</taxon>
    </lineage>
</organism>
<protein>
    <submittedName>
        <fullName evidence="1">Uncharacterized protein</fullName>
    </submittedName>
</protein>